<dbReference type="PROSITE" id="PS50213">
    <property type="entry name" value="FAS1"/>
    <property type="match status" value="2"/>
</dbReference>
<comment type="caution">
    <text evidence="3">The sequence shown here is derived from an EMBL/GenBank/DDBJ whole genome shotgun (WGS) entry which is preliminary data.</text>
</comment>
<dbReference type="PANTHER" id="PTHR10900:SF77">
    <property type="entry name" value="FI19380P1"/>
    <property type="match status" value="1"/>
</dbReference>
<dbReference type="Proteomes" id="UP001500167">
    <property type="component" value="Unassembled WGS sequence"/>
</dbReference>
<evidence type="ECO:0000313" key="4">
    <source>
        <dbReference type="Proteomes" id="UP001500167"/>
    </source>
</evidence>
<sequence length="328" mass="36088">MKSMKYLYAILLMLSLVNCSKDAINPNAEVEKNTLNDVVRDNFGLTYLATALYKSGLNKMLMQDGSYTLLAPSDDAYKAAGYQNPAVVYAEPTGKLVEQGNYHILKNVVLFTGKDLKMNQEEETVLGTKVYWSRVKRGKDTLTTINGGRLLQADTKAANGVMQVLDRLLVPNVHGNLKQALAANADLSLFYQALKVSGLLESLADTTNYTVFAPNNMAIKQLGYPDLEAIQKADPVGLKKLLSYHIAKERKFAQDYFLLTPDGTTSYTETMLNEKTLTINLLGQYNVPNSFTGITIKGTGNSWALTPLRMDVLAGNGVIHVMGQTLQQ</sequence>
<evidence type="ECO:0000259" key="2">
    <source>
        <dbReference type="PROSITE" id="PS50213"/>
    </source>
</evidence>
<feature type="domain" description="FAS1" evidence="2">
    <location>
        <begin position="32"/>
        <end position="169"/>
    </location>
</feature>
<feature type="signal peptide" evidence="1">
    <location>
        <begin position="1"/>
        <end position="23"/>
    </location>
</feature>
<dbReference type="SUPFAM" id="SSF82153">
    <property type="entry name" value="FAS1 domain"/>
    <property type="match status" value="2"/>
</dbReference>
<protein>
    <recommendedName>
        <fullName evidence="2">FAS1 domain-containing protein</fullName>
    </recommendedName>
</protein>
<name>A0ABP7ZQ14_9SPHI</name>
<dbReference type="Gene3D" id="2.30.180.10">
    <property type="entry name" value="FAS1 domain"/>
    <property type="match status" value="2"/>
</dbReference>
<keyword evidence="1" id="KW-0732">Signal</keyword>
<feature type="domain" description="FAS1" evidence="2">
    <location>
        <begin position="174"/>
        <end position="326"/>
    </location>
</feature>
<dbReference type="Pfam" id="PF02469">
    <property type="entry name" value="Fasciclin"/>
    <property type="match status" value="2"/>
</dbReference>
<proteinExistence type="predicted"/>
<dbReference type="SMART" id="SM00554">
    <property type="entry name" value="FAS1"/>
    <property type="match status" value="2"/>
</dbReference>
<accession>A0ABP7ZQ14</accession>
<keyword evidence="4" id="KW-1185">Reference proteome</keyword>
<organism evidence="3 4">
    <name type="scientific">Sphingobacterium ginsenosidimutans</name>
    <dbReference type="NCBI Taxonomy" id="687845"/>
    <lineage>
        <taxon>Bacteria</taxon>
        <taxon>Pseudomonadati</taxon>
        <taxon>Bacteroidota</taxon>
        <taxon>Sphingobacteriia</taxon>
        <taxon>Sphingobacteriales</taxon>
        <taxon>Sphingobacteriaceae</taxon>
        <taxon>Sphingobacterium</taxon>
    </lineage>
</organism>
<reference evidence="4" key="1">
    <citation type="journal article" date="2019" name="Int. J. Syst. Evol. Microbiol.">
        <title>The Global Catalogue of Microorganisms (GCM) 10K type strain sequencing project: providing services to taxonomists for standard genome sequencing and annotation.</title>
        <authorList>
            <consortium name="The Broad Institute Genomics Platform"/>
            <consortium name="The Broad Institute Genome Sequencing Center for Infectious Disease"/>
            <person name="Wu L."/>
            <person name="Ma J."/>
        </authorList>
    </citation>
    <scope>NUCLEOTIDE SEQUENCE [LARGE SCALE GENOMIC DNA]</scope>
    <source>
        <strain evidence="4">JCM 16722</strain>
    </source>
</reference>
<gene>
    <name evidence="3" type="ORF">GCM10022218_01400</name>
</gene>
<evidence type="ECO:0000256" key="1">
    <source>
        <dbReference type="SAM" id="SignalP"/>
    </source>
</evidence>
<dbReference type="InterPro" id="IPR000782">
    <property type="entry name" value="FAS1_domain"/>
</dbReference>
<feature type="chain" id="PRO_5045515212" description="FAS1 domain-containing protein" evidence="1">
    <location>
        <begin position="24"/>
        <end position="328"/>
    </location>
</feature>
<dbReference type="InterPro" id="IPR036378">
    <property type="entry name" value="FAS1_dom_sf"/>
</dbReference>
<dbReference type="InterPro" id="IPR050904">
    <property type="entry name" value="Adhesion/Biosynth-related"/>
</dbReference>
<dbReference type="EMBL" id="BAAAZK010000002">
    <property type="protein sequence ID" value="GAA4167689.1"/>
    <property type="molecule type" value="Genomic_DNA"/>
</dbReference>
<evidence type="ECO:0000313" key="3">
    <source>
        <dbReference type="EMBL" id="GAA4167689.1"/>
    </source>
</evidence>
<dbReference type="PANTHER" id="PTHR10900">
    <property type="entry name" value="PERIOSTIN-RELATED"/>
    <property type="match status" value="1"/>
</dbReference>